<evidence type="ECO:0000313" key="1">
    <source>
        <dbReference type="EMBL" id="KAK2959909.1"/>
    </source>
</evidence>
<gene>
    <name evidence="1" type="ORF">BLNAU_5106</name>
</gene>
<comment type="caution">
    <text evidence="1">The sequence shown here is derived from an EMBL/GenBank/DDBJ whole genome shotgun (WGS) entry which is preliminary data.</text>
</comment>
<evidence type="ECO:0000313" key="2">
    <source>
        <dbReference type="Proteomes" id="UP001281761"/>
    </source>
</evidence>
<accession>A0ABQ9Y890</accession>
<keyword evidence="2" id="KW-1185">Reference proteome</keyword>
<sequence length="116" mass="12227">MLLFDIIHFACGCPDVTSTSTSLCIRYAANTQARLGSSTIVPSRCGVNVISGTFARMNDFGCCLIVCTVFVDADLQLATTSPVASSVWDVLGGSSKGRRKMSVEVSGLEVERATLA</sequence>
<protein>
    <submittedName>
        <fullName evidence="1">Uncharacterized protein</fullName>
    </submittedName>
</protein>
<reference evidence="1 2" key="1">
    <citation type="journal article" date="2022" name="bioRxiv">
        <title>Genomics of Preaxostyla Flagellates Illuminates Evolutionary Transitions and the Path Towards Mitochondrial Loss.</title>
        <authorList>
            <person name="Novak L.V.F."/>
            <person name="Treitli S.C."/>
            <person name="Pyrih J."/>
            <person name="Halakuc P."/>
            <person name="Pipaliya S.V."/>
            <person name="Vacek V."/>
            <person name="Brzon O."/>
            <person name="Soukal P."/>
            <person name="Eme L."/>
            <person name="Dacks J.B."/>
            <person name="Karnkowska A."/>
            <person name="Elias M."/>
            <person name="Hampl V."/>
        </authorList>
    </citation>
    <scope>NUCLEOTIDE SEQUENCE [LARGE SCALE GENOMIC DNA]</scope>
    <source>
        <strain evidence="1">NAU3</strain>
        <tissue evidence="1">Gut</tissue>
    </source>
</reference>
<dbReference type="EMBL" id="JARBJD010000026">
    <property type="protein sequence ID" value="KAK2959909.1"/>
    <property type="molecule type" value="Genomic_DNA"/>
</dbReference>
<dbReference type="Proteomes" id="UP001281761">
    <property type="component" value="Unassembled WGS sequence"/>
</dbReference>
<name>A0ABQ9Y890_9EUKA</name>
<organism evidence="1 2">
    <name type="scientific">Blattamonas nauphoetae</name>
    <dbReference type="NCBI Taxonomy" id="2049346"/>
    <lineage>
        <taxon>Eukaryota</taxon>
        <taxon>Metamonada</taxon>
        <taxon>Preaxostyla</taxon>
        <taxon>Oxymonadida</taxon>
        <taxon>Blattamonas</taxon>
    </lineage>
</organism>
<proteinExistence type="predicted"/>